<feature type="compositionally biased region" description="Basic residues" evidence="3">
    <location>
        <begin position="24"/>
        <end position="34"/>
    </location>
</feature>
<evidence type="ECO:0000256" key="2">
    <source>
        <dbReference type="SAM" id="Coils"/>
    </source>
</evidence>
<dbReference type="AlphaFoldDB" id="A0AA40ALZ2"/>
<dbReference type="GO" id="GO:0003723">
    <property type="term" value="F:RNA binding"/>
    <property type="evidence" value="ECO:0007669"/>
    <property type="project" value="TreeGrafter"/>
</dbReference>
<dbReference type="RefSeq" id="XP_060297047.1">
    <property type="nucleotide sequence ID" value="XM_060437932.1"/>
</dbReference>
<feature type="coiled-coil region" evidence="2">
    <location>
        <begin position="161"/>
        <end position="244"/>
    </location>
</feature>
<keyword evidence="5" id="KW-1185">Reference proteome</keyword>
<organism evidence="4 5">
    <name type="scientific">Lasiosphaeria miniovina</name>
    <dbReference type="NCBI Taxonomy" id="1954250"/>
    <lineage>
        <taxon>Eukaryota</taxon>
        <taxon>Fungi</taxon>
        <taxon>Dikarya</taxon>
        <taxon>Ascomycota</taxon>
        <taxon>Pezizomycotina</taxon>
        <taxon>Sordariomycetes</taxon>
        <taxon>Sordariomycetidae</taxon>
        <taxon>Sordariales</taxon>
        <taxon>Lasiosphaeriaceae</taxon>
        <taxon>Lasiosphaeria</taxon>
    </lineage>
</organism>
<dbReference type="GeneID" id="85321202"/>
<dbReference type="InterPro" id="IPR018609">
    <property type="entry name" value="Bud13"/>
</dbReference>
<accession>A0AA40ALZ2</accession>
<dbReference type="GO" id="GO:0000398">
    <property type="term" value="P:mRNA splicing, via spliceosome"/>
    <property type="evidence" value="ECO:0007669"/>
    <property type="project" value="TreeGrafter"/>
</dbReference>
<dbReference type="GO" id="GO:0070274">
    <property type="term" value="C:RES complex"/>
    <property type="evidence" value="ECO:0007669"/>
    <property type="project" value="TreeGrafter"/>
</dbReference>
<proteinExistence type="inferred from homology"/>
<dbReference type="PANTHER" id="PTHR31809:SF0">
    <property type="entry name" value="BUD13 HOMOLOG"/>
    <property type="match status" value="1"/>
</dbReference>
<feature type="region of interest" description="Disordered" evidence="3">
    <location>
        <begin position="282"/>
        <end position="327"/>
    </location>
</feature>
<dbReference type="Proteomes" id="UP001172101">
    <property type="component" value="Unassembled WGS sequence"/>
</dbReference>
<comment type="similarity">
    <text evidence="1">Belongs to the CWC26 family.</text>
</comment>
<gene>
    <name evidence="4" type="ORF">B0T26DRAFT_647755</name>
</gene>
<evidence type="ECO:0000256" key="3">
    <source>
        <dbReference type="SAM" id="MobiDB-lite"/>
    </source>
</evidence>
<evidence type="ECO:0000313" key="4">
    <source>
        <dbReference type="EMBL" id="KAK0718254.1"/>
    </source>
</evidence>
<dbReference type="GO" id="GO:0005684">
    <property type="term" value="C:U2-type spliceosomal complex"/>
    <property type="evidence" value="ECO:0007669"/>
    <property type="project" value="TreeGrafter"/>
</dbReference>
<evidence type="ECO:0000313" key="5">
    <source>
        <dbReference type="Proteomes" id="UP001172101"/>
    </source>
</evidence>
<dbReference type="Pfam" id="PF09736">
    <property type="entry name" value="Bud13"/>
    <property type="match status" value="1"/>
</dbReference>
<dbReference type="EMBL" id="JAUIRO010000004">
    <property type="protein sequence ID" value="KAK0718254.1"/>
    <property type="molecule type" value="Genomic_DNA"/>
</dbReference>
<name>A0AA40ALZ2_9PEZI</name>
<protein>
    <submittedName>
        <fullName evidence="4">Pre-mRNA-splicing factor of RES complex-domain-containing protein</fullName>
    </submittedName>
</protein>
<dbReference type="InterPro" id="IPR051112">
    <property type="entry name" value="CWC26_splicing_factor"/>
</dbReference>
<comment type="caution">
    <text evidence="4">The sequence shown here is derived from an EMBL/GenBank/DDBJ whole genome shotgun (WGS) entry which is preliminary data.</text>
</comment>
<evidence type="ECO:0000256" key="1">
    <source>
        <dbReference type="ARBA" id="ARBA00011069"/>
    </source>
</evidence>
<feature type="region of interest" description="Disordered" evidence="3">
    <location>
        <begin position="1"/>
        <end position="102"/>
    </location>
</feature>
<reference evidence="4" key="1">
    <citation type="submission" date="2023-06" db="EMBL/GenBank/DDBJ databases">
        <title>Genome-scale phylogeny and comparative genomics of the fungal order Sordariales.</title>
        <authorList>
            <consortium name="Lawrence Berkeley National Laboratory"/>
            <person name="Hensen N."/>
            <person name="Bonometti L."/>
            <person name="Westerberg I."/>
            <person name="Brannstrom I.O."/>
            <person name="Guillou S."/>
            <person name="Cros-Aarteil S."/>
            <person name="Calhoun S."/>
            <person name="Haridas S."/>
            <person name="Kuo A."/>
            <person name="Mondo S."/>
            <person name="Pangilinan J."/>
            <person name="Riley R."/>
            <person name="LaButti K."/>
            <person name="Andreopoulos B."/>
            <person name="Lipzen A."/>
            <person name="Chen C."/>
            <person name="Yanf M."/>
            <person name="Daum C."/>
            <person name="Ng V."/>
            <person name="Clum A."/>
            <person name="Steindorff A."/>
            <person name="Ohm R."/>
            <person name="Martin F."/>
            <person name="Silar P."/>
            <person name="Natvig D."/>
            <person name="Lalanne C."/>
            <person name="Gautier V."/>
            <person name="Ament-velasquez S.L."/>
            <person name="Kruys A."/>
            <person name="Hutchinson M.I."/>
            <person name="Powell A.J."/>
            <person name="Barry K."/>
            <person name="Miller A.N."/>
            <person name="Grigoriev I.V."/>
            <person name="Debuchy R."/>
            <person name="Gladieux P."/>
            <person name="Thoren M.H."/>
            <person name="Johannesson H."/>
        </authorList>
    </citation>
    <scope>NUCLEOTIDE SEQUENCE</scope>
    <source>
        <strain evidence="4">SMH2392-1A</strain>
    </source>
</reference>
<dbReference type="PANTHER" id="PTHR31809">
    <property type="entry name" value="BUD13 HOMOLOG"/>
    <property type="match status" value="1"/>
</dbReference>
<keyword evidence="2" id="KW-0175">Coiled coil</keyword>
<sequence>MPSDKASYLAAHYLTADAPSSSKSKSKKRKRSSKHAGSNNDGLLIVADDDWGTSATTQNDEDDDGPATVVGTSAEFRRAKKSAWKTVGPPIPTETKDARDAAAAEADAILASAAAERREEVGTTAVDEAPAVVGGVVDNDGDVAMMTDGTHAGLQSAKAITAQLRRRQEAEREELARLNAERAAAAGDDKEEDQIVLRDATGRRVDVSMRRAEMRRAAAAAEQLEEARKRALKGDVQLEEARQRREALEDAALMPVARGKDDEEMNAELRAQQRWNDPMAEFVAASGGPGGRKKKGGAQQRRPVYQGAAPPNRYGTRPGYRWDGVDRGNGFEAERFKAINRRDRNKTLDYAWQMDE</sequence>